<reference evidence="7 8" key="1">
    <citation type="submission" date="2018-05" db="EMBL/GenBank/DDBJ databases">
        <title>Genome sequencing and assembly of the regulated plant pathogen Lachnellula willkommii and related sister species for the development of diagnostic species identification markers.</title>
        <authorList>
            <person name="Giroux E."/>
            <person name="Bilodeau G."/>
        </authorList>
    </citation>
    <scope>NUCLEOTIDE SEQUENCE [LARGE SCALE GENOMIC DNA]</scope>
    <source>
        <strain evidence="7 8">CBS 160.35</strain>
    </source>
</reference>
<feature type="transmembrane region" description="Helical" evidence="6">
    <location>
        <begin position="159"/>
        <end position="182"/>
    </location>
</feature>
<dbReference type="Proteomes" id="UP000443090">
    <property type="component" value="Unassembled WGS sequence"/>
</dbReference>
<dbReference type="GO" id="GO:0005789">
    <property type="term" value="C:endoplasmic reticulum membrane"/>
    <property type="evidence" value="ECO:0007669"/>
    <property type="project" value="UniProtKB-SubCell"/>
</dbReference>
<feature type="transmembrane region" description="Helical" evidence="6">
    <location>
        <begin position="119"/>
        <end position="139"/>
    </location>
</feature>
<comment type="caution">
    <text evidence="7">The sequence shown here is derived from an EMBL/GenBank/DDBJ whole genome shotgun (WGS) entry which is preliminary data.</text>
</comment>
<keyword evidence="6" id="KW-0812">Transmembrane</keyword>
<evidence type="ECO:0000256" key="1">
    <source>
        <dbReference type="ARBA" id="ARBA00004477"/>
    </source>
</evidence>
<keyword evidence="8" id="KW-1185">Reference proteome</keyword>
<feature type="transmembrane region" description="Helical" evidence="6">
    <location>
        <begin position="194"/>
        <end position="214"/>
    </location>
</feature>
<dbReference type="PANTHER" id="PTHR10408:SF9">
    <property type="entry name" value="STEROL O-ACYLTRANSFERASE 2-RELATED"/>
    <property type="match status" value="1"/>
</dbReference>
<keyword evidence="3" id="KW-0256">Endoplasmic reticulum</keyword>
<sequence length="215" mass="24280">MSTTSAEPQLNGHNKADHDHILRPRPVKPGNPDVLRTLSEEGLLTINGTKEDSQTDGNMSGQTSGRTTPIPEDAPPSMQFISSARKQVRQRRRLFPTIEYASRVSHFDSNSDYRDFQGFYVLFWIALTIMAVTTMLRNIKDTGYPMRVQIWQLFTVKVWELALADGLMVASTAVSLPLHRLFRSSTGNKMGLRWAGGGMALQSVYQTIWFAFWVK</sequence>
<dbReference type="AlphaFoldDB" id="A0A8H8UCN9"/>
<accession>A0A8H8UCN9</accession>
<dbReference type="PANTHER" id="PTHR10408">
    <property type="entry name" value="STEROL O-ACYLTRANSFERASE"/>
    <property type="match status" value="1"/>
</dbReference>
<evidence type="ECO:0000313" key="7">
    <source>
        <dbReference type="EMBL" id="TVY39908.1"/>
    </source>
</evidence>
<feature type="compositionally biased region" description="Polar residues" evidence="5">
    <location>
        <begin position="55"/>
        <end position="67"/>
    </location>
</feature>
<name>A0A8H8UCN9_9HELO</name>
<keyword evidence="6" id="KW-1133">Transmembrane helix</keyword>
<feature type="region of interest" description="Disordered" evidence="5">
    <location>
        <begin position="1"/>
        <end position="76"/>
    </location>
</feature>
<evidence type="ECO:0000313" key="8">
    <source>
        <dbReference type="Proteomes" id="UP000443090"/>
    </source>
</evidence>
<evidence type="ECO:0000256" key="5">
    <source>
        <dbReference type="SAM" id="MobiDB-lite"/>
    </source>
</evidence>
<gene>
    <name evidence="7" type="primary">are2_0</name>
    <name evidence="7" type="ORF">LOCC1_G006092</name>
</gene>
<keyword evidence="6" id="KW-0472">Membrane</keyword>
<organism evidence="7 8">
    <name type="scientific">Lachnellula occidentalis</name>
    <dbReference type="NCBI Taxonomy" id="215460"/>
    <lineage>
        <taxon>Eukaryota</taxon>
        <taxon>Fungi</taxon>
        <taxon>Dikarya</taxon>
        <taxon>Ascomycota</taxon>
        <taxon>Pezizomycotina</taxon>
        <taxon>Leotiomycetes</taxon>
        <taxon>Helotiales</taxon>
        <taxon>Lachnaceae</taxon>
        <taxon>Lachnellula</taxon>
    </lineage>
</organism>
<evidence type="ECO:0000256" key="3">
    <source>
        <dbReference type="ARBA" id="ARBA00022824"/>
    </source>
</evidence>
<dbReference type="EMBL" id="QGMI01000488">
    <property type="protein sequence ID" value="TVY39908.1"/>
    <property type="molecule type" value="Genomic_DNA"/>
</dbReference>
<dbReference type="InterPro" id="IPR014371">
    <property type="entry name" value="Oat_ACAT_DAG_ARE"/>
</dbReference>
<keyword evidence="2 7" id="KW-0808">Transferase</keyword>
<dbReference type="GO" id="GO:0034737">
    <property type="term" value="F:ergosterol O-acyltransferase activity"/>
    <property type="evidence" value="ECO:0007669"/>
    <property type="project" value="TreeGrafter"/>
</dbReference>
<evidence type="ECO:0000256" key="6">
    <source>
        <dbReference type="SAM" id="Phobius"/>
    </source>
</evidence>
<comment type="subcellular location">
    <subcellularLocation>
        <location evidence="1">Endoplasmic reticulum membrane</location>
        <topology evidence="1">Multi-pass membrane protein</topology>
    </subcellularLocation>
</comment>
<dbReference type="OrthoDB" id="10039049at2759"/>
<feature type="compositionally biased region" description="Polar residues" evidence="5">
    <location>
        <begin position="1"/>
        <end position="12"/>
    </location>
</feature>
<dbReference type="GO" id="GO:0008204">
    <property type="term" value="P:ergosterol metabolic process"/>
    <property type="evidence" value="ECO:0007669"/>
    <property type="project" value="TreeGrafter"/>
</dbReference>
<evidence type="ECO:0000256" key="4">
    <source>
        <dbReference type="ARBA" id="ARBA00023315"/>
    </source>
</evidence>
<proteinExistence type="predicted"/>
<keyword evidence="4 7" id="KW-0012">Acyltransferase</keyword>
<protein>
    <submittedName>
        <fullName evidence="7">Putative sterol O-acyltransferase</fullName>
    </submittedName>
</protein>
<evidence type="ECO:0000256" key="2">
    <source>
        <dbReference type="ARBA" id="ARBA00022679"/>
    </source>
</evidence>